<dbReference type="SMART" id="SM00448">
    <property type="entry name" value="REC"/>
    <property type="match status" value="1"/>
</dbReference>
<dbReference type="CDD" id="cd00156">
    <property type="entry name" value="REC"/>
    <property type="match status" value="1"/>
</dbReference>
<feature type="domain" description="Histidine kinase" evidence="8">
    <location>
        <begin position="381"/>
        <end position="593"/>
    </location>
</feature>
<evidence type="ECO:0000256" key="4">
    <source>
        <dbReference type="ARBA" id="ARBA00022679"/>
    </source>
</evidence>
<feature type="modified residue" description="4-aspartylphosphate" evidence="6">
    <location>
        <position position="668"/>
    </location>
</feature>
<dbReference type="InterPro" id="IPR004358">
    <property type="entry name" value="Sig_transdc_His_kin-like_C"/>
</dbReference>
<dbReference type="SMART" id="SM00388">
    <property type="entry name" value="HisKA"/>
    <property type="match status" value="1"/>
</dbReference>
<dbReference type="NCBIfam" id="NF041832">
    <property type="entry name" value="near_NosP_CTERM"/>
    <property type="match status" value="1"/>
</dbReference>
<dbReference type="RefSeq" id="WP_138573804.1">
    <property type="nucleotide sequence ID" value="NZ_CP040819.1"/>
</dbReference>
<evidence type="ECO:0000256" key="6">
    <source>
        <dbReference type="PROSITE-ProRule" id="PRU00169"/>
    </source>
</evidence>
<keyword evidence="10" id="KW-0614">Plasmid</keyword>
<evidence type="ECO:0000256" key="2">
    <source>
        <dbReference type="ARBA" id="ARBA00012438"/>
    </source>
</evidence>
<dbReference type="PRINTS" id="PR00344">
    <property type="entry name" value="BCTRLSENSOR"/>
</dbReference>
<dbReference type="EMBL" id="CP040819">
    <property type="protein sequence ID" value="QDL93891.1"/>
    <property type="molecule type" value="Genomic_DNA"/>
</dbReference>
<name>A0A5B8FIJ9_9RHOB</name>
<dbReference type="PANTHER" id="PTHR43047:SF9">
    <property type="entry name" value="HISTIDINE KINASE"/>
    <property type="match status" value="1"/>
</dbReference>
<dbReference type="Proteomes" id="UP000305888">
    <property type="component" value="Plasmid pD4M1A"/>
</dbReference>
<dbReference type="SUPFAM" id="SSF52172">
    <property type="entry name" value="CheY-like"/>
    <property type="match status" value="1"/>
</dbReference>
<protein>
    <recommendedName>
        <fullName evidence="2">histidine kinase</fullName>
        <ecNumber evidence="2">2.7.13.3</ecNumber>
    </recommendedName>
</protein>
<evidence type="ECO:0000256" key="3">
    <source>
        <dbReference type="ARBA" id="ARBA00022553"/>
    </source>
</evidence>
<keyword evidence="11" id="KW-1185">Reference proteome</keyword>
<dbReference type="KEGG" id="ppru:FDP22_18580"/>
<keyword evidence="7" id="KW-0175">Coiled coil</keyword>
<dbReference type="InterPro" id="IPR036097">
    <property type="entry name" value="HisK_dim/P_sf"/>
</dbReference>
<dbReference type="InterPro" id="IPR036890">
    <property type="entry name" value="HATPase_C_sf"/>
</dbReference>
<dbReference type="FunFam" id="3.30.565.10:FF:000049">
    <property type="entry name" value="Two-component sensor histidine kinase"/>
    <property type="match status" value="1"/>
</dbReference>
<dbReference type="InterPro" id="IPR011006">
    <property type="entry name" value="CheY-like_superfamily"/>
</dbReference>
<evidence type="ECO:0000259" key="9">
    <source>
        <dbReference type="PROSITE" id="PS50110"/>
    </source>
</evidence>
<dbReference type="GO" id="GO:0005886">
    <property type="term" value="C:plasma membrane"/>
    <property type="evidence" value="ECO:0007669"/>
    <property type="project" value="TreeGrafter"/>
</dbReference>
<comment type="catalytic activity">
    <reaction evidence="1">
        <text>ATP + protein L-histidine = ADP + protein N-phospho-L-histidine.</text>
        <dbReference type="EC" id="2.7.13.3"/>
    </reaction>
</comment>
<dbReference type="PANTHER" id="PTHR43047">
    <property type="entry name" value="TWO-COMPONENT HISTIDINE PROTEIN KINASE"/>
    <property type="match status" value="1"/>
</dbReference>
<accession>A0A5B8FIJ9</accession>
<dbReference type="Gene3D" id="1.10.287.130">
    <property type="match status" value="1"/>
</dbReference>
<evidence type="ECO:0000313" key="10">
    <source>
        <dbReference type="EMBL" id="QDL93891.1"/>
    </source>
</evidence>
<keyword evidence="5" id="KW-0418">Kinase</keyword>
<dbReference type="SMART" id="SM00387">
    <property type="entry name" value="HATPase_c"/>
    <property type="match status" value="1"/>
</dbReference>
<dbReference type="GO" id="GO:0009927">
    <property type="term" value="F:histidine phosphotransfer kinase activity"/>
    <property type="evidence" value="ECO:0007669"/>
    <property type="project" value="TreeGrafter"/>
</dbReference>
<feature type="domain" description="Response regulatory" evidence="9">
    <location>
        <begin position="617"/>
        <end position="733"/>
    </location>
</feature>
<dbReference type="InterPro" id="IPR003594">
    <property type="entry name" value="HATPase_dom"/>
</dbReference>
<evidence type="ECO:0000313" key="11">
    <source>
        <dbReference type="Proteomes" id="UP000305888"/>
    </source>
</evidence>
<evidence type="ECO:0000256" key="1">
    <source>
        <dbReference type="ARBA" id="ARBA00000085"/>
    </source>
</evidence>
<dbReference type="Gene3D" id="3.30.565.10">
    <property type="entry name" value="Histidine kinase-like ATPase, C-terminal domain"/>
    <property type="match status" value="1"/>
</dbReference>
<dbReference type="GO" id="GO:0000155">
    <property type="term" value="F:phosphorelay sensor kinase activity"/>
    <property type="evidence" value="ECO:0007669"/>
    <property type="project" value="InterPro"/>
</dbReference>
<dbReference type="SUPFAM" id="SSF47384">
    <property type="entry name" value="Homodimeric domain of signal transducing histidine kinase"/>
    <property type="match status" value="1"/>
</dbReference>
<dbReference type="Gene3D" id="3.40.50.2300">
    <property type="match status" value="1"/>
</dbReference>
<geneLocation type="plasmid" evidence="11">
    <name>pd4m1a</name>
</geneLocation>
<reference evidence="10 11" key="1">
    <citation type="submission" date="2019-06" db="EMBL/GenBank/DDBJ databases">
        <title>Genome sequence of Rhodobacteraceae bacterium D4M1.</title>
        <authorList>
            <person name="Cao J."/>
        </authorList>
    </citation>
    <scope>NUCLEOTIDE SEQUENCE [LARGE SCALE GENOMIC DNA]</scope>
    <source>
        <strain evidence="10 11">D4M1</strain>
        <plasmid evidence="11">pd4m1a</plasmid>
    </source>
</reference>
<sequence length="744" mass="81858">MAGPLVSPGESLERQNEKLRKITAALMRRVEQESEAGDPSYFHTQTAMALEAQIRARTRDLEETLELLNQSNARLSAAKLEAERARADLANALEAVHEGFALFDSEDNLVMRNSRFSISLPDVRERMAPGLHFTTYVHIVAESPCLVLPEGMTRAMWAERRARAHQQRHVNFNVELTGDRWIQVSEQRTPDNGTAILQTDVTEMIRLERQERDKLLDDQSRLVRATLDHINQGVGIFDRRHRMVGWNDRLRELMQPPPRLLRMGISFEAIAAFFSTDQALRGEADPERLLEWVRRPPGRPPLKLELHRANGLILDVFCQETPQAGFVISFTDVTAERQAVAAIHLANETLEARVLARTEELSAARDEAERANASKSRFVAAASHDLLQPLNAAKLFIASLGETALDARQQAITGRIENAFESVETILGALLDISKLDAGAATTDISSFPLDRLLRPLAEEFRETAARKGLDLRVVPCSVPVESDPSYLRRILQNLVSNALRYTRTGKVLVGARREGRSLRIEVRDTGPGIPPDKTREVFQEFQRLDTSPGAPPGMGLGLAIVERACTLLGHGLTLTSIEGRGTCFAVTVPLGHAATAQDGAQEHGPGPLAADLTDMMALIVENDAEIRVAMMTMLENWGVSPFDAANAEEALAAVTDLGLAPDVILADYHLDNDETGLDVILALRACYGHVPAVLITADRSEELRALATGTNTLLLHKPLQPQTLRSILAWIQASRLAVEAAAG</sequence>
<dbReference type="Pfam" id="PF00072">
    <property type="entry name" value="Response_reg"/>
    <property type="match status" value="1"/>
</dbReference>
<dbReference type="SUPFAM" id="SSF55874">
    <property type="entry name" value="ATPase domain of HSP90 chaperone/DNA topoisomerase II/histidine kinase"/>
    <property type="match status" value="1"/>
</dbReference>
<dbReference type="Gene3D" id="3.30.450.20">
    <property type="entry name" value="PAS domain"/>
    <property type="match status" value="1"/>
</dbReference>
<evidence type="ECO:0000256" key="7">
    <source>
        <dbReference type="SAM" id="Coils"/>
    </source>
</evidence>
<dbReference type="PROSITE" id="PS50110">
    <property type="entry name" value="RESPONSE_REGULATORY"/>
    <property type="match status" value="1"/>
</dbReference>
<dbReference type="InterPro" id="IPR001789">
    <property type="entry name" value="Sig_transdc_resp-reg_receiver"/>
</dbReference>
<dbReference type="Pfam" id="PF00512">
    <property type="entry name" value="HisKA"/>
    <property type="match status" value="1"/>
</dbReference>
<feature type="coiled-coil region" evidence="7">
    <location>
        <begin position="58"/>
        <end position="95"/>
    </location>
</feature>
<gene>
    <name evidence="10" type="ORF">FDP22_18580</name>
</gene>
<evidence type="ECO:0000256" key="5">
    <source>
        <dbReference type="ARBA" id="ARBA00022777"/>
    </source>
</evidence>
<dbReference type="AlphaFoldDB" id="A0A5B8FIJ9"/>
<dbReference type="Pfam" id="PF12860">
    <property type="entry name" value="PAS_7"/>
    <property type="match status" value="2"/>
</dbReference>
<dbReference type="InterPro" id="IPR003661">
    <property type="entry name" value="HisK_dim/P_dom"/>
</dbReference>
<keyword evidence="3 6" id="KW-0597">Phosphoprotein</keyword>
<keyword evidence="4" id="KW-0808">Transferase</keyword>
<organism evidence="10 11">
    <name type="scientific">Paroceanicella profunda</name>
    <dbReference type="NCBI Taxonomy" id="2579971"/>
    <lineage>
        <taxon>Bacteria</taxon>
        <taxon>Pseudomonadati</taxon>
        <taxon>Pseudomonadota</taxon>
        <taxon>Alphaproteobacteria</taxon>
        <taxon>Rhodobacterales</taxon>
        <taxon>Paracoccaceae</taxon>
        <taxon>Paroceanicella</taxon>
    </lineage>
</organism>
<dbReference type="CDD" id="cd00082">
    <property type="entry name" value="HisKA"/>
    <property type="match status" value="1"/>
</dbReference>
<dbReference type="InterPro" id="IPR005467">
    <property type="entry name" value="His_kinase_dom"/>
</dbReference>
<proteinExistence type="predicted"/>
<dbReference type="OrthoDB" id="9764438at2"/>
<dbReference type="PROSITE" id="PS50109">
    <property type="entry name" value="HIS_KIN"/>
    <property type="match status" value="1"/>
</dbReference>
<evidence type="ECO:0000259" key="8">
    <source>
        <dbReference type="PROSITE" id="PS50109"/>
    </source>
</evidence>
<dbReference type="EC" id="2.7.13.3" evidence="2"/>
<dbReference type="Pfam" id="PF02518">
    <property type="entry name" value="HATPase_c"/>
    <property type="match status" value="1"/>
</dbReference>